<accession>A0A380RTC2</accession>
<keyword evidence="2" id="KW-0675">Receptor</keyword>
<dbReference type="Gene3D" id="3.40.50.2300">
    <property type="match status" value="2"/>
</dbReference>
<gene>
    <name evidence="2" type="ORF">SAMN05661053_0017</name>
</gene>
<proteinExistence type="predicted"/>
<sequence length="712" mass="80407">MPRNSLLSLLFVTLLCLCACSDNSFSAKSDVNTQKFKVAVMATTSEMPRWKRSAEWALENIEKAQAGLDQKVKLQLEFKNQDDADIDSYMEKIAHDTDYVAIVGPTQSDKAYHMAELLHQSTKPILSPKSSNVEYQRTFANMPNLWNLVENDFMLIESAFSHLASSSIGAYAEKLELTLLAPSSELNGNLVSSYVDWLGFMAEEFNLKIDRIFLYSDETELRTLVQNYLDRKNQYSVLLFEPYNDKMALAFDDELYRQDVVSRGGIRVICSSNFVSDSIVNNLHYDFYRGFDLYARPESGFAQAYHEHFNEDILNGEAHFFDALYILAYAASYSISSGLDLNESIRAVLEGRDGVGGDWMIAGMQENFLALQNGHLPDLAGVSSSWTFQKRDNSVSGSVYRGWNIADHKYVTNDFTSNDNSKHSVNPQDNWLEIFKANVDTSFFNNADTNISYADVSKRWALLVAASSGWANYRFQADIFAFYQKLKKMGYDDDHIIVIAEDDLVNHEQNPYPGELFVRLDGGNVYEPNVIDYKLSSLDPQKMKDVLTGKSSKNLPKVIQAKSTDNVFVFWSGHGIPGYLEYGKNKISYEQIISLIKQIPHRKVLVAVEACYSGGLGETAEQAKLPGIIFLTAASPYETSKADERNEEMGVYLTNSFTRGFTELLNEAPDASLRDMYIEIASKISGSHVQLYNVKNYGNIYKETMGEFFVIK</sequence>
<feature type="chain" id="PRO_5016706609" evidence="1">
    <location>
        <begin position="22"/>
        <end position="712"/>
    </location>
</feature>
<evidence type="ECO:0000313" key="2">
    <source>
        <dbReference type="EMBL" id="SUQ18798.1"/>
    </source>
</evidence>
<reference evidence="2 3" key="1">
    <citation type="submission" date="2017-08" db="EMBL/GenBank/DDBJ databases">
        <authorList>
            <person name="de Groot N.N."/>
        </authorList>
    </citation>
    <scope>NUCLEOTIDE SEQUENCE [LARGE SCALE GENOMIC DNA]</scope>
    <source>
        <strain evidence="2 3">HM2</strain>
    </source>
</reference>
<feature type="signal peptide" evidence="1">
    <location>
        <begin position="1"/>
        <end position="21"/>
    </location>
</feature>
<evidence type="ECO:0000313" key="3">
    <source>
        <dbReference type="Proteomes" id="UP000255423"/>
    </source>
</evidence>
<dbReference type="EMBL" id="UHJL01000001">
    <property type="protein sequence ID" value="SUQ18798.1"/>
    <property type="molecule type" value="Genomic_DNA"/>
</dbReference>
<protein>
    <submittedName>
        <fullName evidence="2">Receptor family ligand binding region</fullName>
    </submittedName>
</protein>
<dbReference type="GO" id="GO:0051603">
    <property type="term" value="P:proteolysis involved in protein catabolic process"/>
    <property type="evidence" value="ECO:0007669"/>
    <property type="project" value="TreeGrafter"/>
</dbReference>
<dbReference type="PANTHER" id="PTHR12000">
    <property type="entry name" value="HEMOGLOBINASE FAMILY MEMBER"/>
    <property type="match status" value="1"/>
</dbReference>
<dbReference type="Pfam" id="PF01650">
    <property type="entry name" value="Peptidase_C13"/>
    <property type="match status" value="1"/>
</dbReference>
<dbReference type="InterPro" id="IPR028082">
    <property type="entry name" value="Peripla_BP_I"/>
</dbReference>
<dbReference type="AlphaFoldDB" id="A0A380RTC2"/>
<name>A0A380RTC2_FIBSU</name>
<dbReference type="GO" id="GO:0005773">
    <property type="term" value="C:vacuole"/>
    <property type="evidence" value="ECO:0007669"/>
    <property type="project" value="GOC"/>
</dbReference>
<dbReference type="Proteomes" id="UP000255423">
    <property type="component" value="Unassembled WGS sequence"/>
</dbReference>
<dbReference type="RefSeq" id="WP_181369022.1">
    <property type="nucleotide sequence ID" value="NZ_UHJL01000001.1"/>
</dbReference>
<dbReference type="PRINTS" id="PR00776">
    <property type="entry name" value="HEMOGLOBNASE"/>
</dbReference>
<dbReference type="GO" id="GO:0006624">
    <property type="term" value="P:vacuolar protein processing"/>
    <property type="evidence" value="ECO:0007669"/>
    <property type="project" value="TreeGrafter"/>
</dbReference>
<dbReference type="InterPro" id="IPR001096">
    <property type="entry name" value="Peptidase_C13"/>
</dbReference>
<organism evidence="2 3">
    <name type="scientific">Fibrobacter succinogenes</name>
    <name type="common">Bacteroides succinogenes</name>
    <dbReference type="NCBI Taxonomy" id="833"/>
    <lineage>
        <taxon>Bacteria</taxon>
        <taxon>Pseudomonadati</taxon>
        <taxon>Fibrobacterota</taxon>
        <taxon>Fibrobacteria</taxon>
        <taxon>Fibrobacterales</taxon>
        <taxon>Fibrobacteraceae</taxon>
        <taxon>Fibrobacter</taxon>
    </lineage>
</organism>
<dbReference type="SUPFAM" id="SSF53822">
    <property type="entry name" value="Periplasmic binding protein-like I"/>
    <property type="match status" value="1"/>
</dbReference>
<dbReference type="Gene3D" id="3.40.50.1460">
    <property type="match status" value="1"/>
</dbReference>
<dbReference type="PANTHER" id="PTHR12000:SF42">
    <property type="entry name" value="LEGUMAIN"/>
    <property type="match status" value="1"/>
</dbReference>
<dbReference type="SUPFAM" id="SSF52129">
    <property type="entry name" value="Caspase-like"/>
    <property type="match status" value="1"/>
</dbReference>
<dbReference type="GO" id="GO:0004197">
    <property type="term" value="F:cysteine-type endopeptidase activity"/>
    <property type="evidence" value="ECO:0007669"/>
    <property type="project" value="TreeGrafter"/>
</dbReference>
<evidence type="ECO:0000256" key="1">
    <source>
        <dbReference type="SAM" id="SignalP"/>
    </source>
</evidence>
<dbReference type="InterPro" id="IPR029030">
    <property type="entry name" value="Caspase-like_dom_sf"/>
</dbReference>
<keyword evidence="1" id="KW-0732">Signal</keyword>